<feature type="domain" description="Radical SAM core" evidence="6">
    <location>
        <begin position="159"/>
        <end position="392"/>
    </location>
</feature>
<keyword evidence="4" id="KW-0408">Iron</keyword>
<organism evidence="7 8">
    <name type="scientific">Pontiella desulfatans</name>
    <dbReference type="NCBI Taxonomy" id="2750659"/>
    <lineage>
        <taxon>Bacteria</taxon>
        <taxon>Pseudomonadati</taxon>
        <taxon>Kiritimatiellota</taxon>
        <taxon>Kiritimatiellia</taxon>
        <taxon>Kiritimatiellales</taxon>
        <taxon>Pontiellaceae</taxon>
        <taxon>Pontiella</taxon>
    </lineage>
</organism>
<evidence type="ECO:0000259" key="6">
    <source>
        <dbReference type="PROSITE" id="PS51918"/>
    </source>
</evidence>
<evidence type="ECO:0000256" key="3">
    <source>
        <dbReference type="ARBA" id="ARBA00022723"/>
    </source>
</evidence>
<evidence type="ECO:0000313" key="8">
    <source>
        <dbReference type="Proteomes" id="UP000366872"/>
    </source>
</evidence>
<dbReference type="AlphaFoldDB" id="A0A6C2UB88"/>
<name>A0A6C2UB88_PONDE</name>
<dbReference type="InterPro" id="IPR034466">
    <property type="entry name" value="Methyltransferase_Class_B"/>
</dbReference>
<evidence type="ECO:0000313" key="7">
    <source>
        <dbReference type="EMBL" id="VGO16624.1"/>
    </source>
</evidence>
<dbReference type="SUPFAM" id="SSF102114">
    <property type="entry name" value="Radical SAM enzymes"/>
    <property type="match status" value="1"/>
</dbReference>
<protein>
    <submittedName>
        <fullName evidence="7">Hopanoid C-2 methylase</fullName>
    </submittedName>
</protein>
<gene>
    <name evidence="7" type="primary">hpnP_3</name>
    <name evidence="7" type="ORF">PDESU_05215</name>
</gene>
<dbReference type="InterPro" id="IPR058240">
    <property type="entry name" value="rSAM_sf"/>
</dbReference>
<dbReference type="Gene3D" id="3.80.30.20">
    <property type="entry name" value="tm_1862 like domain"/>
    <property type="match status" value="1"/>
</dbReference>
<evidence type="ECO:0000256" key="2">
    <source>
        <dbReference type="ARBA" id="ARBA00022691"/>
    </source>
</evidence>
<comment type="cofactor">
    <cofactor evidence="1">
        <name>[4Fe-4S] cluster</name>
        <dbReference type="ChEBI" id="CHEBI:49883"/>
    </cofactor>
</comment>
<dbReference type="InterPro" id="IPR007197">
    <property type="entry name" value="rSAM"/>
</dbReference>
<dbReference type="InterPro" id="IPR006638">
    <property type="entry name" value="Elp3/MiaA/NifB-like_rSAM"/>
</dbReference>
<keyword evidence="3" id="KW-0479">Metal-binding</keyword>
<dbReference type="GO" id="GO:0051539">
    <property type="term" value="F:4 iron, 4 sulfur cluster binding"/>
    <property type="evidence" value="ECO:0007669"/>
    <property type="project" value="UniProtKB-KW"/>
</dbReference>
<dbReference type="GO" id="GO:0005829">
    <property type="term" value="C:cytosol"/>
    <property type="evidence" value="ECO:0007669"/>
    <property type="project" value="TreeGrafter"/>
</dbReference>
<proteinExistence type="predicted"/>
<dbReference type="SFLD" id="SFLDG01123">
    <property type="entry name" value="methyltransferase_(Class_B)"/>
    <property type="match status" value="1"/>
</dbReference>
<dbReference type="EMBL" id="CAAHFG010000003">
    <property type="protein sequence ID" value="VGO16624.1"/>
    <property type="molecule type" value="Genomic_DNA"/>
</dbReference>
<dbReference type="RefSeq" id="WP_136082113.1">
    <property type="nucleotide sequence ID" value="NZ_CAAHFG010000003.1"/>
</dbReference>
<dbReference type="InterPro" id="IPR034530">
    <property type="entry name" value="HpnP-like"/>
</dbReference>
<dbReference type="SFLD" id="SFLDF00303">
    <property type="entry name" value="hopanoid_C2-methyltransferase"/>
    <property type="match status" value="1"/>
</dbReference>
<reference evidence="7 8" key="1">
    <citation type="submission" date="2019-04" db="EMBL/GenBank/DDBJ databases">
        <authorList>
            <person name="Van Vliet M D."/>
        </authorList>
    </citation>
    <scope>NUCLEOTIDE SEQUENCE [LARGE SCALE GENOMIC DNA]</scope>
    <source>
        <strain evidence="7 8">F1</strain>
    </source>
</reference>
<accession>A0A6C2UB88</accession>
<dbReference type="PANTHER" id="PTHR43409">
    <property type="entry name" value="ANAEROBIC MAGNESIUM-PROTOPORPHYRIN IX MONOMETHYL ESTER CYCLASE-RELATED"/>
    <property type="match status" value="1"/>
</dbReference>
<dbReference type="PROSITE" id="PS51918">
    <property type="entry name" value="RADICAL_SAM"/>
    <property type="match status" value="1"/>
</dbReference>
<dbReference type="PANTHER" id="PTHR43409:SF3">
    <property type="entry name" value="HYPOTHETICAL METHYLTRANSFERASE"/>
    <property type="match status" value="1"/>
</dbReference>
<dbReference type="SMART" id="SM00729">
    <property type="entry name" value="Elp3"/>
    <property type="match status" value="1"/>
</dbReference>
<dbReference type="Pfam" id="PF13282">
    <property type="entry name" value="DUF4070"/>
    <property type="match status" value="1"/>
</dbReference>
<keyword evidence="8" id="KW-1185">Reference proteome</keyword>
<keyword evidence="7" id="KW-0489">Methyltransferase</keyword>
<dbReference type="SFLD" id="SFLDS00029">
    <property type="entry name" value="Radical_SAM"/>
    <property type="match status" value="1"/>
</dbReference>
<evidence type="ECO:0000256" key="1">
    <source>
        <dbReference type="ARBA" id="ARBA00001966"/>
    </source>
</evidence>
<keyword evidence="5" id="KW-0411">Iron-sulfur</keyword>
<dbReference type="GO" id="GO:0046872">
    <property type="term" value="F:metal ion binding"/>
    <property type="evidence" value="ECO:0007669"/>
    <property type="project" value="UniProtKB-KW"/>
</dbReference>
<dbReference type="InterPro" id="IPR051198">
    <property type="entry name" value="BchE-like"/>
</dbReference>
<dbReference type="InterPro" id="IPR023404">
    <property type="entry name" value="rSAM_horseshoe"/>
</dbReference>
<keyword evidence="7" id="KW-0808">Transferase</keyword>
<evidence type="ECO:0000256" key="5">
    <source>
        <dbReference type="ARBA" id="ARBA00023014"/>
    </source>
</evidence>
<dbReference type="SFLD" id="SFLDG01082">
    <property type="entry name" value="B12-binding_domain_containing"/>
    <property type="match status" value="1"/>
</dbReference>
<evidence type="ECO:0000256" key="4">
    <source>
        <dbReference type="ARBA" id="ARBA00023004"/>
    </source>
</evidence>
<sequence length="493" mass="56197">MNILMICPMFPDTFWSFKHALSFVGKQATFPPLGLLTVAGLLPAQWDRRLVDLNVRKLRESDLAWADYAFITGMVVQKTSAREMVARCHEAGLKVVAGGPLFTMEHEEFDDVDHFILNEAEITLPHFLKDLAEGRPRRVYSTTDFAELGDTPLPAWELVDMKRYQAMEIQYSRGCPFNCDFCNITSLLGRRVRTKSTEQVIAELDALYAGGWRRGKVFFVDDNFIGNKRHLKSELLPRLIAWRNDRPGITFQTEASINLADDQELMDLMVAAGFDIVFIGIETPDNAALAECNKTQNEHRDLVQDVNKIQRAGLQVQGGFIVGFDSDKPSVFHRQIEFIQKSGIVTAMVGLLQAPQGTQLYQRMEKAGRLRGSSSGDNVEGTTNIVPLMDFDRLLKGYKTILNHIYAPRHYYERIRTMLSEYRPPKGGYLPTRSDLMALLRSFYRLGILGKERVQYWKLLLWTSFHRPTLFPLAVTLAISGYHCRKVCELHVH</sequence>
<dbReference type="GO" id="GO:0008168">
    <property type="term" value="F:methyltransferase activity"/>
    <property type="evidence" value="ECO:0007669"/>
    <property type="project" value="UniProtKB-KW"/>
</dbReference>
<dbReference type="Pfam" id="PF04055">
    <property type="entry name" value="Radical_SAM"/>
    <property type="match status" value="1"/>
</dbReference>
<dbReference type="CDD" id="cd01335">
    <property type="entry name" value="Radical_SAM"/>
    <property type="match status" value="1"/>
</dbReference>
<dbReference type="InterPro" id="IPR025274">
    <property type="entry name" value="DUF4070"/>
</dbReference>
<dbReference type="GO" id="GO:0032259">
    <property type="term" value="P:methylation"/>
    <property type="evidence" value="ECO:0007669"/>
    <property type="project" value="UniProtKB-KW"/>
</dbReference>
<dbReference type="Proteomes" id="UP000366872">
    <property type="component" value="Unassembled WGS sequence"/>
</dbReference>
<keyword evidence="2" id="KW-0949">S-adenosyl-L-methionine</keyword>
<dbReference type="Gene3D" id="3.40.50.280">
    <property type="entry name" value="Cobalamin-binding domain"/>
    <property type="match status" value="1"/>
</dbReference>